<organism evidence="3 4">
    <name type="scientific">Naegleria lovaniensis</name>
    <name type="common">Amoeba</name>
    <dbReference type="NCBI Taxonomy" id="51637"/>
    <lineage>
        <taxon>Eukaryota</taxon>
        <taxon>Discoba</taxon>
        <taxon>Heterolobosea</taxon>
        <taxon>Tetramitia</taxon>
        <taxon>Eutetramitia</taxon>
        <taxon>Vahlkampfiidae</taxon>
        <taxon>Naegleria</taxon>
    </lineage>
</organism>
<dbReference type="Gene3D" id="3.10.450.10">
    <property type="match status" value="2"/>
</dbReference>
<reference evidence="3 4" key="1">
    <citation type="journal article" date="2018" name="BMC Genomics">
        <title>The genome of Naegleria lovaniensis, the basis for a comparative approach to unravel pathogenicity factors of the human pathogenic amoeba N. fowleri.</title>
        <authorList>
            <person name="Liechti N."/>
            <person name="Schurch N."/>
            <person name="Bruggmann R."/>
            <person name="Wittwer M."/>
        </authorList>
    </citation>
    <scope>NUCLEOTIDE SEQUENCE [LARGE SCALE GENOMIC DNA]</scope>
    <source>
        <strain evidence="3 4">ATCC 30569</strain>
    </source>
</reference>
<feature type="region of interest" description="Disordered" evidence="1">
    <location>
        <begin position="127"/>
        <end position="150"/>
    </location>
</feature>
<comment type="caution">
    <text evidence="3">The sequence shown here is derived from an EMBL/GenBank/DDBJ whole genome shotgun (WGS) entry which is preliminary data.</text>
</comment>
<protein>
    <recommendedName>
        <fullName evidence="2">Cystatin domain-containing protein</fullName>
    </recommendedName>
</protein>
<dbReference type="Proteomes" id="UP000816034">
    <property type="component" value="Unassembled WGS sequence"/>
</dbReference>
<dbReference type="GO" id="GO:0004869">
    <property type="term" value="F:cysteine-type endopeptidase inhibitor activity"/>
    <property type="evidence" value="ECO:0007669"/>
    <property type="project" value="InterPro"/>
</dbReference>
<dbReference type="InterPro" id="IPR046350">
    <property type="entry name" value="Cystatin_sf"/>
</dbReference>
<evidence type="ECO:0000313" key="4">
    <source>
        <dbReference type="Proteomes" id="UP000816034"/>
    </source>
</evidence>
<dbReference type="GeneID" id="68097624"/>
<dbReference type="PANTHER" id="PTHR12319:SF2">
    <property type="entry name" value="CYSTATIN-LIKE PROTEIN-RELATED"/>
    <property type="match status" value="1"/>
</dbReference>
<gene>
    <name evidence="3" type="ORF">C9374_005169</name>
</gene>
<feature type="compositionally biased region" description="Low complexity" evidence="1">
    <location>
        <begin position="127"/>
        <end position="137"/>
    </location>
</feature>
<sequence>MNRNITFVTVVSALLLICVLLILPSEQFTLRTLPGGKSLETDKKKIADLHQFLGAKLSEAQYQATIHKVVRVERQIVNGVNYFITLHLIFGNDENKNARIFEARVFETPNYLPHEFRIVSLIEKSEPSSSSVSSPTPIQQEDEKDTKFIPGGRHPETNFLKIAELVNFLNKRLAEGENGVVFVIRKIIHVDKQVVNGVNYFVGMHLESLKDKTTRVMEAKIYESPSHLARELQLISLTEINTL</sequence>
<dbReference type="InterPro" id="IPR053128">
    <property type="entry name" value="Cystatin-like"/>
</dbReference>
<name>A0AA88GKG6_NAELO</name>
<evidence type="ECO:0000256" key="1">
    <source>
        <dbReference type="SAM" id="MobiDB-lite"/>
    </source>
</evidence>
<evidence type="ECO:0000259" key="2">
    <source>
        <dbReference type="Pfam" id="PF00031"/>
    </source>
</evidence>
<dbReference type="PANTHER" id="PTHR12319">
    <property type="entry name" value="CYSTATIN-RELATED"/>
    <property type="match status" value="1"/>
</dbReference>
<dbReference type="RefSeq" id="XP_044548268.1">
    <property type="nucleotide sequence ID" value="XM_044694889.1"/>
</dbReference>
<dbReference type="AlphaFoldDB" id="A0AA88GKG6"/>
<dbReference type="InterPro" id="IPR000010">
    <property type="entry name" value="Cystatin_dom"/>
</dbReference>
<evidence type="ECO:0000313" key="3">
    <source>
        <dbReference type="EMBL" id="KAG2382589.1"/>
    </source>
</evidence>
<dbReference type="SUPFAM" id="SSF54403">
    <property type="entry name" value="Cystatin/monellin"/>
    <property type="match status" value="2"/>
</dbReference>
<dbReference type="EMBL" id="PYSW02000023">
    <property type="protein sequence ID" value="KAG2382589.1"/>
    <property type="molecule type" value="Genomic_DNA"/>
</dbReference>
<feature type="domain" description="Cystatin" evidence="2">
    <location>
        <begin position="160"/>
        <end position="222"/>
    </location>
</feature>
<proteinExistence type="predicted"/>
<dbReference type="Pfam" id="PF00031">
    <property type="entry name" value="Cystatin"/>
    <property type="match status" value="1"/>
</dbReference>
<accession>A0AA88GKG6</accession>
<keyword evidence="4" id="KW-1185">Reference proteome</keyword>